<reference evidence="1 2" key="1">
    <citation type="submission" date="2018-12" db="EMBL/GenBank/DDBJ databases">
        <authorList>
            <consortium name="Pathogen Informatics"/>
        </authorList>
    </citation>
    <scope>NUCLEOTIDE SEQUENCE [LARGE SCALE GENOMIC DNA]</scope>
    <source>
        <strain evidence="1 2">NCTC11466</strain>
    </source>
</reference>
<proteinExistence type="predicted"/>
<dbReference type="KEGG" id="clap:NCTC11466_03499"/>
<evidence type="ECO:0000313" key="2">
    <source>
        <dbReference type="Proteomes" id="UP000274122"/>
    </source>
</evidence>
<dbReference type="Proteomes" id="UP000274122">
    <property type="component" value="Chromosome"/>
</dbReference>
<name>A0A447V5N5_9ENTR</name>
<accession>A0A447V5N5</accession>
<protein>
    <recommendedName>
        <fullName evidence="3">Head fiber protein</fullName>
    </recommendedName>
</protein>
<dbReference type="RefSeq" id="WP_126357302.1">
    <property type="nucleotide sequence ID" value="NZ_LR134201.1"/>
</dbReference>
<keyword evidence="2" id="KW-1185">Reference proteome</keyword>
<evidence type="ECO:0008006" key="3">
    <source>
        <dbReference type="Google" id="ProtNLM"/>
    </source>
</evidence>
<evidence type="ECO:0000313" key="1">
    <source>
        <dbReference type="EMBL" id="VEB99974.1"/>
    </source>
</evidence>
<dbReference type="EMBL" id="LR134201">
    <property type="protein sequence ID" value="VEB99974.1"/>
    <property type="molecule type" value="Genomic_DNA"/>
</dbReference>
<dbReference type="AlphaFoldDB" id="A0A447V5N5"/>
<gene>
    <name evidence="1" type="ORF">NCTC11466_03499</name>
</gene>
<organism evidence="1 2">
    <name type="scientific">Cedecea lapagei</name>
    <dbReference type="NCBI Taxonomy" id="158823"/>
    <lineage>
        <taxon>Bacteria</taxon>
        <taxon>Pseudomonadati</taxon>
        <taxon>Pseudomonadota</taxon>
        <taxon>Gammaproteobacteria</taxon>
        <taxon>Enterobacterales</taxon>
        <taxon>Enterobacteriaceae</taxon>
        <taxon>Cedecea</taxon>
    </lineage>
</organism>
<sequence>MTERVYGLSGKTVEVAVPGSGGDLPEATNSVLGGVKVGDNIEVEGGTISVPFAQPSRYGVVKIGSRLVGGGDGVINVPVATRATAGVMKAGDTLSFSPDGTIEVNSATTFSPGIVMKSSPVADVETIPVTDIASAQLAIAAMGTTLSELMQALRNAGILEK</sequence>